<comment type="similarity">
    <text evidence="1 4">Belongs to the glycosyl hydrolase 43 family.</text>
</comment>
<protein>
    <submittedName>
        <fullName evidence="6">Beta-xylosidase</fullName>
    </submittedName>
</protein>
<keyword evidence="2 4" id="KW-0378">Hydrolase</keyword>
<dbReference type="GO" id="GO:0004553">
    <property type="term" value="F:hydrolase activity, hydrolyzing O-glycosyl compounds"/>
    <property type="evidence" value="ECO:0007669"/>
    <property type="project" value="InterPro"/>
</dbReference>
<gene>
    <name evidence="6" type="ORF">DXN04_32185</name>
</gene>
<evidence type="ECO:0000313" key="7">
    <source>
        <dbReference type="Proteomes" id="UP000261174"/>
    </source>
</evidence>
<name>A0A3E1NSF7_9BACT</name>
<accession>A0A3E1NSF7</accession>
<evidence type="ECO:0000256" key="4">
    <source>
        <dbReference type="RuleBase" id="RU361187"/>
    </source>
</evidence>
<dbReference type="InterPro" id="IPR041542">
    <property type="entry name" value="GH43_C2"/>
</dbReference>
<evidence type="ECO:0000259" key="5">
    <source>
        <dbReference type="Pfam" id="PF17851"/>
    </source>
</evidence>
<evidence type="ECO:0000256" key="2">
    <source>
        <dbReference type="ARBA" id="ARBA00022801"/>
    </source>
</evidence>
<dbReference type="SUPFAM" id="SSF49899">
    <property type="entry name" value="Concanavalin A-like lectins/glucanases"/>
    <property type="match status" value="1"/>
</dbReference>
<evidence type="ECO:0000313" key="6">
    <source>
        <dbReference type="EMBL" id="RFM30774.1"/>
    </source>
</evidence>
<proteinExistence type="inferred from homology"/>
<dbReference type="Gene3D" id="2.60.120.200">
    <property type="match status" value="1"/>
</dbReference>
<evidence type="ECO:0000256" key="3">
    <source>
        <dbReference type="ARBA" id="ARBA00023295"/>
    </source>
</evidence>
<dbReference type="CDD" id="cd09001">
    <property type="entry name" value="GH43_FsAxh1-like"/>
    <property type="match status" value="1"/>
</dbReference>
<dbReference type="GO" id="GO:0005975">
    <property type="term" value="P:carbohydrate metabolic process"/>
    <property type="evidence" value="ECO:0007669"/>
    <property type="project" value="InterPro"/>
</dbReference>
<organism evidence="6 7">
    <name type="scientific">Chitinophaga silvisoli</name>
    <dbReference type="NCBI Taxonomy" id="2291814"/>
    <lineage>
        <taxon>Bacteria</taxon>
        <taxon>Pseudomonadati</taxon>
        <taxon>Bacteroidota</taxon>
        <taxon>Chitinophagia</taxon>
        <taxon>Chitinophagales</taxon>
        <taxon>Chitinophagaceae</taxon>
        <taxon>Chitinophaga</taxon>
    </lineage>
</organism>
<dbReference type="AlphaFoldDB" id="A0A3E1NSF7"/>
<dbReference type="InterPro" id="IPR051795">
    <property type="entry name" value="Glycosyl_Hydrlase_43"/>
</dbReference>
<dbReference type="Pfam" id="PF17851">
    <property type="entry name" value="GH43_C2"/>
    <property type="match status" value="1"/>
</dbReference>
<dbReference type="SUPFAM" id="SSF75005">
    <property type="entry name" value="Arabinanase/levansucrase/invertase"/>
    <property type="match status" value="1"/>
</dbReference>
<dbReference type="Proteomes" id="UP000261174">
    <property type="component" value="Unassembled WGS sequence"/>
</dbReference>
<dbReference type="InterPro" id="IPR006710">
    <property type="entry name" value="Glyco_hydro_43"/>
</dbReference>
<reference evidence="6 7" key="1">
    <citation type="submission" date="2018-08" db="EMBL/GenBank/DDBJ databases">
        <title>Chitinophaga sp. K20C18050901, a novel bacterium isolated from forest soil.</title>
        <authorList>
            <person name="Wang C."/>
        </authorList>
    </citation>
    <scope>NUCLEOTIDE SEQUENCE [LARGE SCALE GENOMIC DNA]</scope>
    <source>
        <strain evidence="6 7">K20C18050901</strain>
    </source>
</reference>
<dbReference type="EMBL" id="QTJV01000019">
    <property type="protein sequence ID" value="RFM30774.1"/>
    <property type="molecule type" value="Genomic_DNA"/>
</dbReference>
<sequence length="542" mass="62489">MISHKLYKLYFTLLVLITTLTCVKGQEHPPGNKTWGDQDNGTYRNPVLPADYSDLDCIRVGGDYYAISSTMQFSPGMVVLHSKDLVNWEIISHVVGDLVRISPNLNWDRMNCYGKGIWAGSVRYYKNKFWVYFGTPDDGFFMSTATNPAGPWEPVQQLWKVSGWDDCCSFCDDDGQLYFIATRFETDPKNNKKYNIHLFKMTPDGKGLIMESDSIIHQSDGSEANKLYKINGLYYHYFSEVKPEGRVMMMERSKSLYGPWEIKQLNHVDQKLDKEPNQGGLLQLPSGEWYFFTHHGTGDWEGRAASLLPVQWINGWPIVGEVGADTIGRMVWKGVKPISYKRKLTIQTSDEFNTNKLNVQWEWNYQPRSDKWSLTERKGFLRLYSFMPTELNNEKSMILKAGNTLTQRSMRTSSNMATVIIDISHMADGQFAGLTHFSTTSASLLGVRQENGIRHLIYEVNGKDSLGTRINGRYIWLRSTWDANGVNRYAFSIDGKHYQPLADIYQLTWGSYRGDRIGVFNFNIKEEKGYVDIDWFRYNFEQ</sequence>
<keyword evidence="3 4" id="KW-0326">Glycosidase</keyword>
<evidence type="ECO:0000256" key="1">
    <source>
        <dbReference type="ARBA" id="ARBA00009865"/>
    </source>
</evidence>
<feature type="domain" description="Beta-xylosidase C-terminal Concanavalin A-like" evidence="5">
    <location>
        <begin position="349"/>
        <end position="539"/>
    </location>
</feature>
<dbReference type="InterPro" id="IPR023296">
    <property type="entry name" value="Glyco_hydro_beta-prop_sf"/>
</dbReference>
<comment type="caution">
    <text evidence="6">The sequence shown here is derived from an EMBL/GenBank/DDBJ whole genome shotgun (WGS) entry which is preliminary data.</text>
</comment>
<dbReference type="InterPro" id="IPR013320">
    <property type="entry name" value="ConA-like_dom_sf"/>
</dbReference>
<dbReference type="PANTHER" id="PTHR42812:SF12">
    <property type="entry name" value="BETA-XYLOSIDASE-RELATED"/>
    <property type="match status" value="1"/>
</dbReference>
<dbReference type="OrthoDB" id="9801455at2"/>
<keyword evidence="7" id="KW-1185">Reference proteome</keyword>
<dbReference type="PANTHER" id="PTHR42812">
    <property type="entry name" value="BETA-XYLOSIDASE"/>
    <property type="match status" value="1"/>
</dbReference>
<dbReference type="Gene3D" id="2.115.10.20">
    <property type="entry name" value="Glycosyl hydrolase domain, family 43"/>
    <property type="match status" value="1"/>
</dbReference>
<dbReference type="Pfam" id="PF04616">
    <property type="entry name" value="Glyco_hydro_43"/>
    <property type="match status" value="1"/>
</dbReference>